<keyword evidence="3" id="KW-1185">Reference proteome</keyword>
<comment type="caution">
    <text evidence="2">The sequence shown here is derived from an EMBL/GenBank/DDBJ whole genome shotgun (WGS) entry which is preliminary data.</text>
</comment>
<dbReference type="GO" id="GO:0003723">
    <property type="term" value="F:RNA binding"/>
    <property type="evidence" value="ECO:0007669"/>
    <property type="project" value="InterPro"/>
</dbReference>
<dbReference type="Pfam" id="PF00773">
    <property type="entry name" value="RNB"/>
    <property type="match status" value="1"/>
</dbReference>
<evidence type="ECO:0000313" key="2">
    <source>
        <dbReference type="EMBL" id="RKF57982.1"/>
    </source>
</evidence>
<dbReference type="SUPFAM" id="SSF50249">
    <property type="entry name" value="Nucleic acid-binding proteins"/>
    <property type="match status" value="1"/>
</dbReference>
<accession>A0A420HKN1</accession>
<dbReference type="InterPro" id="IPR012340">
    <property type="entry name" value="NA-bd_OB-fold"/>
</dbReference>
<dbReference type="InterPro" id="IPR057912">
    <property type="entry name" value="OB_CYT4_C"/>
</dbReference>
<sequence>MPHPRNAKPYVCWQCLNRCYDKFAQSHQRSFSYRISDSKKLLTRTFFSSINDRTPVETQNNEGQNQESLPKFPKLNVRERLRKWENEHCNQDNSENLTPYTSSPTLENAYNPVTYPFVTHLSVKSTSSEATEEETLPTRELEDGLEGIKRDFLLPGDLVDLICGGNNNELAIFVQRLDLQSQYYTMSGRWLHQLGTNVNIYFPRFVDPSELDELKKHLPREDVPADQEDALHGFEKVLPRTIGGPLIKKMKSFWTQANAVYETTASKLDESYQIAAHPTEFRYATISELADKILSGIIPRKADGKFPDPALYALHRRIYCESPGFIPANLRKTRGETQYEILPLNLTKEMSRVIEYVRKYNRYNLSKGKSEKPTEIQAFVKKASELIRKSRHTRDFTVYGNIGPYKGKRVDEPKNIKNEIFTDTNLEIVRFLEIWTGLNSLGTTIGSTYDSAGSTILRAIGQYNNSDFRLNKQTGWTCLKEIGAITPWQTVAQYGIRAPRTSCRISLSPEPACIKTDYSIDKMKDYRIDFKDIITYCIDDADALELDDGLSLEATSSLDEFWVHIHVADPTSILDPHGKESKYAETRGNTVFLPGYKVPMLDHDSVMKFMSLAEGRLSLTFSAKLNFKGELLDSKISPRTLGKVICITPKTFAEINNYTSVRQSPIIYNVGPRLITQSPSRKLAEKHQLSEKEKNELQILNKLGEARTLLLQKKGAAFSLVEHDSLKVYFLNKKHQVMPSNCLVPNVDPTIEVHLPGSYQDSIVGYSVTKNSYGTAMPAFMQLAGQIAADWCRKRRIPIPYRIALSQVSSQKLAEFHSLNILPFVERGESMPSALISEYLALIGPVHLSAEPASHPALAMEAYAKVTSPLRRYLDMVVHWQINAAIRQEARSNQTLVDDNKQHYLPFSKSSLNSILPHMTRLERWAKYYEGCSVQEWKCQFLLRTWKYSECKLPRPLVFLAKRTILGSRNSVFGELTCIAMKALMEVPDFMNFEDIKEGDLFDVEIIDLNIHSQKVTLKALRKLSLEDIPRLGQDFGV</sequence>
<dbReference type="EMBL" id="MCFK01007070">
    <property type="protein sequence ID" value="RKF57982.1"/>
    <property type="molecule type" value="Genomic_DNA"/>
</dbReference>
<gene>
    <name evidence="2" type="ORF">OnM2_070056</name>
</gene>
<organism evidence="2 3">
    <name type="scientific">Erysiphe neolycopersici</name>
    <dbReference type="NCBI Taxonomy" id="212602"/>
    <lineage>
        <taxon>Eukaryota</taxon>
        <taxon>Fungi</taxon>
        <taxon>Dikarya</taxon>
        <taxon>Ascomycota</taxon>
        <taxon>Pezizomycotina</taxon>
        <taxon>Leotiomycetes</taxon>
        <taxon>Erysiphales</taxon>
        <taxon>Erysiphaceae</taxon>
        <taxon>Erysiphe</taxon>
    </lineage>
</organism>
<protein>
    <submittedName>
        <fullName evidence="2">Mitochondrial protein cyt-4</fullName>
    </submittedName>
</protein>
<dbReference type="GO" id="GO:0006402">
    <property type="term" value="P:mRNA catabolic process"/>
    <property type="evidence" value="ECO:0007669"/>
    <property type="project" value="TreeGrafter"/>
</dbReference>
<dbReference type="GO" id="GO:0000932">
    <property type="term" value="C:P-body"/>
    <property type="evidence" value="ECO:0007669"/>
    <property type="project" value="TreeGrafter"/>
</dbReference>
<dbReference type="PANTHER" id="PTHR23355:SF65">
    <property type="entry name" value="EXORIBONUCLEASE CYT-4, PUTATIVE (AFU_ORTHOLOGUE AFUA_7G01550)-RELATED"/>
    <property type="match status" value="1"/>
</dbReference>
<dbReference type="Pfam" id="PF25522">
    <property type="entry name" value="OB_cyt-4"/>
    <property type="match status" value="1"/>
</dbReference>
<reference evidence="2 3" key="1">
    <citation type="journal article" date="2018" name="BMC Genomics">
        <title>Comparative genome analyses reveal sequence features reflecting distinct modes of host-adaptation between dicot and monocot powdery mildew.</title>
        <authorList>
            <person name="Wu Y."/>
            <person name="Ma X."/>
            <person name="Pan Z."/>
            <person name="Kale S.D."/>
            <person name="Song Y."/>
            <person name="King H."/>
            <person name="Zhang Q."/>
            <person name="Presley C."/>
            <person name="Deng X."/>
            <person name="Wei C.I."/>
            <person name="Xiao S."/>
        </authorList>
    </citation>
    <scope>NUCLEOTIDE SEQUENCE [LARGE SCALE GENOMIC DNA]</scope>
    <source>
        <strain evidence="2">UMSG2</strain>
    </source>
</reference>
<dbReference type="STRING" id="212602.A0A420HKN1"/>
<dbReference type="GO" id="GO:0000175">
    <property type="term" value="F:3'-5'-RNA exonuclease activity"/>
    <property type="evidence" value="ECO:0007669"/>
    <property type="project" value="TreeGrafter"/>
</dbReference>
<name>A0A420HKN1_9PEZI</name>
<dbReference type="Pfam" id="PF23216">
    <property type="entry name" value="WHD_CYT4"/>
    <property type="match status" value="1"/>
</dbReference>
<dbReference type="Pfam" id="PF23214">
    <property type="entry name" value="SH3_CYT4"/>
    <property type="match status" value="1"/>
</dbReference>
<dbReference type="OrthoDB" id="2285229at2759"/>
<dbReference type="InterPro" id="IPR056624">
    <property type="entry name" value="WH_CYT4"/>
</dbReference>
<dbReference type="Proteomes" id="UP000286134">
    <property type="component" value="Unassembled WGS sequence"/>
</dbReference>
<dbReference type="PANTHER" id="PTHR23355">
    <property type="entry name" value="RIBONUCLEASE"/>
    <property type="match status" value="1"/>
</dbReference>
<dbReference type="AlphaFoldDB" id="A0A420HKN1"/>
<evidence type="ECO:0000313" key="3">
    <source>
        <dbReference type="Proteomes" id="UP000286134"/>
    </source>
</evidence>
<proteinExistence type="predicted"/>
<dbReference type="InterPro" id="IPR056625">
    <property type="entry name" value="SH3_CYT4"/>
</dbReference>
<dbReference type="SMART" id="SM00955">
    <property type="entry name" value="RNB"/>
    <property type="match status" value="1"/>
</dbReference>
<dbReference type="InterPro" id="IPR050180">
    <property type="entry name" value="RNR_Ribonuclease"/>
</dbReference>
<dbReference type="InterPro" id="IPR001900">
    <property type="entry name" value="RNase_II/R"/>
</dbReference>
<feature type="domain" description="RNB" evidence="1">
    <location>
        <begin position="527"/>
        <end position="888"/>
    </location>
</feature>
<evidence type="ECO:0000259" key="1">
    <source>
        <dbReference type="SMART" id="SM00955"/>
    </source>
</evidence>